<proteinExistence type="predicted"/>
<feature type="compositionally biased region" description="Basic and acidic residues" evidence="1">
    <location>
        <begin position="1"/>
        <end position="16"/>
    </location>
</feature>
<organism evidence="2 3">
    <name type="scientific">Hoyosella subflava (strain DSM 45089 / JCM 17490 / NBRC 109087 / DQS3-9A1)</name>
    <name type="common">Amycolicicoccus subflavus</name>
    <dbReference type="NCBI Taxonomy" id="443218"/>
    <lineage>
        <taxon>Bacteria</taxon>
        <taxon>Bacillati</taxon>
        <taxon>Actinomycetota</taxon>
        <taxon>Actinomycetes</taxon>
        <taxon>Mycobacteriales</taxon>
        <taxon>Hoyosellaceae</taxon>
        <taxon>Hoyosella</taxon>
    </lineage>
</organism>
<sequence>MPSHDDSNAKAHKETTRTPPVDRLLIRAHPAALDAGVGA</sequence>
<dbReference type="KEGG" id="asd:AS9A_4504"/>
<dbReference type="EMBL" id="CP002786">
    <property type="protein sequence ID" value="AEF42936.1"/>
    <property type="molecule type" value="Genomic_DNA"/>
</dbReference>
<protein>
    <submittedName>
        <fullName evidence="2">Uncharacterized protein</fullName>
    </submittedName>
</protein>
<reference evidence="2 3" key="1">
    <citation type="journal article" date="2011" name="J. Bacteriol.">
        <title>Complete genome sequence of Amycolicicoccus subflavus DQS3-9A1T, an actinomycete isolated from crude oil-polluted soil.</title>
        <authorList>
            <person name="Cai M."/>
            <person name="Chen W.M."/>
            <person name="Nie Y."/>
            <person name="Chi C.Q."/>
            <person name="Wang Y.N."/>
            <person name="Tang Y.Q."/>
            <person name="Li G.Y."/>
            <person name="Wu X.L."/>
        </authorList>
    </citation>
    <scope>NUCLEOTIDE SEQUENCE [LARGE SCALE GENOMIC DNA]</scope>
    <source>
        <strain evidence="3">DSM 45089 / DQS3-9A1</strain>
    </source>
</reference>
<keyword evidence="3" id="KW-1185">Reference proteome</keyword>
<dbReference type="AlphaFoldDB" id="F6ENS9"/>
<evidence type="ECO:0000313" key="3">
    <source>
        <dbReference type="Proteomes" id="UP000009235"/>
    </source>
</evidence>
<evidence type="ECO:0000256" key="1">
    <source>
        <dbReference type="SAM" id="MobiDB-lite"/>
    </source>
</evidence>
<accession>F6ENS9</accession>
<name>F6ENS9_HOYSD</name>
<feature type="region of interest" description="Disordered" evidence="1">
    <location>
        <begin position="1"/>
        <end position="22"/>
    </location>
</feature>
<dbReference type="HOGENOM" id="CLU_3303710_0_0_11"/>
<evidence type="ECO:0000313" key="2">
    <source>
        <dbReference type="EMBL" id="AEF42936.1"/>
    </source>
</evidence>
<gene>
    <name evidence="2" type="ordered locus">AS9A_4504</name>
</gene>
<dbReference type="Proteomes" id="UP000009235">
    <property type="component" value="Chromosome"/>
</dbReference>